<dbReference type="PANTHER" id="PTHR30472">
    <property type="entry name" value="FERRIC ENTEROBACTIN TRANSPORT SYSTEM PERMEASE PROTEIN"/>
    <property type="match status" value="1"/>
</dbReference>
<keyword evidence="4" id="KW-1003">Cell membrane</keyword>
<feature type="transmembrane region" description="Helical" evidence="8">
    <location>
        <begin position="290"/>
        <end position="312"/>
    </location>
</feature>
<keyword evidence="7 8" id="KW-0472">Membrane</keyword>
<evidence type="ECO:0000256" key="7">
    <source>
        <dbReference type="ARBA" id="ARBA00023136"/>
    </source>
</evidence>
<evidence type="ECO:0000256" key="6">
    <source>
        <dbReference type="ARBA" id="ARBA00022989"/>
    </source>
</evidence>
<comment type="similarity">
    <text evidence="2">Belongs to the binding-protein-dependent transport system permease family. FecCD subfamily.</text>
</comment>
<dbReference type="InterPro" id="IPR000522">
    <property type="entry name" value="ABC_transptr_permease_BtuC"/>
</dbReference>
<protein>
    <submittedName>
        <fullName evidence="9">Iron chelate uptake ABC transporter family permease subunit</fullName>
    </submittedName>
</protein>
<comment type="caution">
    <text evidence="9">The sequence shown here is derived from an EMBL/GenBank/DDBJ whole genome shotgun (WGS) entry which is preliminary data.</text>
</comment>
<organism evidence="9 10">
    <name type="scientific">Sphingobacterium faecale</name>
    <dbReference type="NCBI Taxonomy" id="2803775"/>
    <lineage>
        <taxon>Bacteria</taxon>
        <taxon>Pseudomonadati</taxon>
        <taxon>Bacteroidota</taxon>
        <taxon>Sphingobacteriia</taxon>
        <taxon>Sphingobacteriales</taxon>
        <taxon>Sphingobacteriaceae</taxon>
        <taxon>Sphingobacterium</taxon>
    </lineage>
</organism>
<reference evidence="9 10" key="1">
    <citation type="submission" date="2021-01" db="EMBL/GenBank/DDBJ databases">
        <title>C459-1 draft genome sequence.</title>
        <authorList>
            <person name="Zhang X.-F."/>
        </authorList>
    </citation>
    <scope>NUCLEOTIDE SEQUENCE [LARGE SCALE GENOMIC DNA]</scope>
    <source>
        <strain evidence="10">C459-1</strain>
    </source>
</reference>
<feature type="transmembrane region" description="Helical" evidence="8">
    <location>
        <begin position="72"/>
        <end position="92"/>
    </location>
</feature>
<gene>
    <name evidence="9" type="ORF">JKG61_04540</name>
</gene>
<dbReference type="Gene3D" id="1.10.3470.10">
    <property type="entry name" value="ABC transporter involved in vitamin B12 uptake, BtuC"/>
    <property type="match status" value="1"/>
</dbReference>
<dbReference type="PANTHER" id="PTHR30472:SF27">
    <property type="entry name" value="PETROBACTIN IMPORT SYSTEM PERMEASE PROTEIN YCLN"/>
    <property type="match status" value="1"/>
</dbReference>
<accession>A0ABS1R183</accession>
<dbReference type="CDD" id="cd06550">
    <property type="entry name" value="TM_ABC_iron-siderophores_like"/>
    <property type="match status" value="1"/>
</dbReference>
<dbReference type="Pfam" id="PF01032">
    <property type="entry name" value="FecCD"/>
    <property type="match status" value="1"/>
</dbReference>
<feature type="transmembrane region" description="Helical" evidence="8">
    <location>
        <begin position="318"/>
        <end position="336"/>
    </location>
</feature>
<evidence type="ECO:0000256" key="3">
    <source>
        <dbReference type="ARBA" id="ARBA00022448"/>
    </source>
</evidence>
<evidence type="ECO:0000256" key="8">
    <source>
        <dbReference type="SAM" id="Phobius"/>
    </source>
</evidence>
<evidence type="ECO:0000256" key="1">
    <source>
        <dbReference type="ARBA" id="ARBA00004651"/>
    </source>
</evidence>
<dbReference type="EMBL" id="JAERTY010000002">
    <property type="protein sequence ID" value="MBL1408009.1"/>
    <property type="molecule type" value="Genomic_DNA"/>
</dbReference>
<feature type="transmembrane region" description="Helical" evidence="8">
    <location>
        <begin position="158"/>
        <end position="181"/>
    </location>
</feature>
<feature type="transmembrane region" description="Helical" evidence="8">
    <location>
        <begin position="31"/>
        <end position="52"/>
    </location>
</feature>
<evidence type="ECO:0000256" key="2">
    <source>
        <dbReference type="ARBA" id="ARBA00007935"/>
    </source>
</evidence>
<evidence type="ECO:0000256" key="4">
    <source>
        <dbReference type="ARBA" id="ARBA00022475"/>
    </source>
</evidence>
<evidence type="ECO:0000256" key="5">
    <source>
        <dbReference type="ARBA" id="ARBA00022692"/>
    </source>
</evidence>
<feature type="transmembrane region" description="Helical" evidence="8">
    <location>
        <begin position="248"/>
        <end position="278"/>
    </location>
</feature>
<feature type="transmembrane region" description="Helical" evidence="8">
    <location>
        <begin position="129"/>
        <end position="149"/>
    </location>
</feature>
<feature type="transmembrane region" description="Helical" evidence="8">
    <location>
        <begin position="104"/>
        <end position="123"/>
    </location>
</feature>
<evidence type="ECO:0000313" key="9">
    <source>
        <dbReference type="EMBL" id="MBL1408009.1"/>
    </source>
</evidence>
<sequence>MSLNKNSFKAYHCNDSVNCFKYWAKELKTTLLIFVLLFFSILSLFVGVADISISDILLWDMDKISIVSLSRIPRTISLILAGIGLSVCGLIMQQMTQNKFVSPTTAGTLEAAKVGLLAGMFLIPASSMLVKGAFAFCFTFLGSLLFLFITERIRFRNVIFIPLVGLMFGGILNSIATFFAVNHNLVQDMNAWMMGDFSGILQGQYELIYVSLPAIIVTYLYANKFAVVGMGRDFSKNLGLNYKAVMNIGVLCVSLTVSTVIIIAGSITFLGLVVPNIVSMVYGDNIKKTLPFVALWGAIFLLICDIIGRVIIFPFEVPIGMVVGFIGGILFLLLLLRKK</sequence>
<dbReference type="SUPFAM" id="SSF81345">
    <property type="entry name" value="ABC transporter involved in vitamin B12 uptake, BtuC"/>
    <property type="match status" value="1"/>
</dbReference>
<dbReference type="RefSeq" id="WP_202101791.1">
    <property type="nucleotide sequence ID" value="NZ_JAERTY010000002.1"/>
</dbReference>
<dbReference type="Proteomes" id="UP000625283">
    <property type="component" value="Unassembled WGS sequence"/>
</dbReference>
<dbReference type="InterPro" id="IPR037294">
    <property type="entry name" value="ABC_BtuC-like"/>
</dbReference>
<keyword evidence="3" id="KW-0813">Transport</keyword>
<keyword evidence="6 8" id="KW-1133">Transmembrane helix</keyword>
<keyword evidence="5 8" id="KW-0812">Transmembrane</keyword>
<name>A0ABS1R183_9SPHI</name>
<proteinExistence type="inferred from homology"/>
<evidence type="ECO:0000313" key="10">
    <source>
        <dbReference type="Proteomes" id="UP000625283"/>
    </source>
</evidence>
<keyword evidence="10" id="KW-1185">Reference proteome</keyword>
<comment type="subcellular location">
    <subcellularLocation>
        <location evidence="1">Cell membrane</location>
        <topology evidence="1">Multi-pass membrane protein</topology>
    </subcellularLocation>
</comment>